<keyword evidence="1" id="KW-0732">Signal</keyword>
<dbReference type="PROSITE" id="PS51257">
    <property type="entry name" value="PROKAR_LIPOPROTEIN"/>
    <property type="match status" value="1"/>
</dbReference>
<protein>
    <recommendedName>
        <fullName evidence="4">DUF3192 domain-containing protein</fullName>
    </recommendedName>
</protein>
<organism evidence="2 3">
    <name type="scientific">Alteraurantiacibacter aquimixticola</name>
    <dbReference type="NCBI Taxonomy" id="2489173"/>
    <lineage>
        <taxon>Bacteria</taxon>
        <taxon>Pseudomonadati</taxon>
        <taxon>Pseudomonadota</taxon>
        <taxon>Alphaproteobacteria</taxon>
        <taxon>Sphingomonadales</taxon>
        <taxon>Erythrobacteraceae</taxon>
        <taxon>Alteraurantiacibacter</taxon>
    </lineage>
</organism>
<gene>
    <name evidence="2" type="ORF">E5222_10375</name>
</gene>
<feature type="signal peptide" evidence="1">
    <location>
        <begin position="1"/>
        <end position="21"/>
    </location>
</feature>
<comment type="caution">
    <text evidence="2">The sequence shown here is derived from an EMBL/GenBank/DDBJ whole genome shotgun (WGS) entry which is preliminary data.</text>
</comment>
<feature type="chain" id="PRO_5020297008" description="DUF3192 domain-containing protein" evidence="1">
    <location>
        <begin position="22"/>
        <end position="136"/>
    </location>
</feature>
<keyword evidence="3" id="KW-1185">Reference proteome</keyword>
<evidence type="ECO:0000313" key="3">
    <source>
        <dbReference type="Proteomes" id="UP000309389"/>
    </source>
</evidence>
<name>A0A4V4U8N9_9SPHN</name>
<proteinExistence type="predicted"/>
<evidence type="ECO:0000256" key="1">
    <source>
        <dbReference type="SAM" id="SignalP"/>
    </source>
</evidence>
<dbReference type="Proteomes" id="UP000309389">
    <property type="component" value="Unassembled WGS sequence"/>
</dbReference>
<sequence>MNAVVRLVVPTLVLLSLAACASRETIPLEDVLASDLSGDELIDAYFDRLTYLSSDADLFVAELEEAGFIASLPGREEFLLQNSSYHCNVWEYYDQETPMWALIQACHVKHTGEIELRRFGIARKNMTEDELGEGVD</sequence>
<dbReference type="EMBL" id="SSHH01000002">
    <property type="protein sequence ID" value="TIX50653.1"/>
    <property type="molecule type" value="Genomic_DNA"/>
</dbReference>
<evidence type="ECO:0000313" key="2">
    <source>
        <dbReference type="EMBL" id="TIX50653.1"/>
    </source>
</evidence>
<dbReference type="AlphaFoldDB" id="A0A4V4U8N9"/>
<accession>A0A4V4U8N9</accession>
<reference evidence="2 3" key="1">
    <citation type="submission" date="2019-04" db="EMBL/GenBank/DDBJ databases">
        <title>Altererythrobacter aquimixticola sp. nov., isolated from sediment of junction between the ocean and a freshwater spring.</title>
        <authorList>
            <person name="Yoon J.-H."/>
        </authorList>
    </citation>
    <scope>NUCLEOTIDE SEQUENCE [LARGE SCALE GENOMIC DNA]</scope>
    <source>
        <strain evidence="2 3">SSKS-13</strain>
    </source>
</reference>
<dbReference type="RefSeq" id="WP_136693673.1">
    <property type="nucleotide sequence ID" value="NZ_SSHH01000002.1"/>
</dbReference>
<evidence type="ECO:0008006" key="4">
    <source>
        <dbReference type="Google" id="ProtNLM"/>
    </source>
</evidence>